<evidence type="ECO:0000256" key="7">
    <source>
        <dbReference type="SAM" id="MobiDB-lite"/>
    </source>
</evidence>
<dbReference type="AlphaFoldDB" id="A0A2H9TIL9"/>
<evidence type="ECO:0000256" key="2">
    <source>
        <dbReference type="ARBA" id="ARBA00022723"/>
    </source>
</evidence>
<comment type="caution">
    <text evidence="10">The sequence shown here is derived from an EMBL/GenBank/DDBJ whole genome shotgun (WGS) entry which is preliminary data.</text>
</comment>
<dbReference type="Gene3D" id="4.10.60.10">
    <property type="entry name" value="Zinc finger, CCHC-type"/>
    <property type="match status" value="1"/>
</dbReference>
<dbReference type="SMART" id="SM00343">
    <property type="entry name" value="ZnF_C2HC"/>
    <property type="match status" value="1"/>
</dbReference>
<feature type="compositionally biased region" description="Basic and acidic residues" evidence="7">
    <location>
        <begin position="507"/>
        <end position="518"/>
    </location>
</feature>
<dbReference type="InterPro" id="IPR001878">
    <property type="entry name" value="Znf_CCHC"/>
</dbReference>
<organism evidence="10 11">
    <name type="scientific">Paramicrosporidium saccamoebae</name>
    <dbReference type="NCBI Taxonomy" id="1246581"/>
    <lineage>
        <taxon>Eukaryota</taxon>
        <taxon>Fungi</taxon>
        <taxon>Fungi incertae sedis</taxon>
        <taxon>Cryptomycota</taxon>
        <taxon>Cryptomycota incertae sedis</taxon>
        <taxon>Paramicrosporidium</taxon>
    </lineage>
</organism>
<dbReference type="InterPro" id="IPR033489">
    <property type="entry name" value="RBBP6"/>
</dbReference>
<dbReference type="CDD" id="cd16620">
    <property type="entry name" value="vRING-HC-C4C4_RBBP6"/>
    <property type="match status" value="1"/>
</dbReference>
<keyword evidence="5" id="KW-0539">Nucleus</keyword>
<dbReference type="Proteomes" id="UP000240830">
    <property type="component" value="Unassembled WGS sequence"/>
</dbReference>
<dbReference type="InterPro" id="IPR036875">
    <property type="entry name" value="Znf_CCHC_sf"/>
</dbReference>
<gene>
    <name evidence="10" type="ORF">PSACC_02594</name>
</gene>
<dbReference type="Pfam" id="PF13696">
    <property type="entry name" value="zf-CCHC_2"/>
    <property type="match status" value="1"/>
</dbReference>
<dbReference type="GO" id="GO:0016567">
    <property type="term" value="P:protein ubiquitination"/>
    <property type="evidence" value="ECO:0007669"/>
    <property type="project" value="InterPro"/>
</dbReference>
<dbReference type="GO" id="GO:0061630">
    <property type="term" value="F:ubiquitin protein ligase activity"/>
    <property type="evidence" value="ECO:0007669"/>
    <property type="project" value="InterPro"/>
</dbReference>
<evidence type="ECO:0000313" key="11">
    <source>
        <dbReference type="Proteomes" id="UP000240830"/>
    </source>
</evidence>
<feature type="region of interest" description="Disordered" evidence="7">
    <location>
        <begin position="495"/>
        <end position="550"/>
    </location>
</feature>
<dbReference type="OrthoDB" id="106784at2759"/>
<feature type="region of interest" description="Disordered" evidence="7">
    <location>
        <begin position="453"/>
        <end position="473"/>
    </location>
</feature>
<dbReference type="SUPFAM" id="SSF57756">
    <property type="entry name" value="Retrovirus zinc finger-like domains"/>
    <property type="match status" value="1"/>
</dbReference>
<evidence type="ECO:0000256" key="6">
    <source>
        <dbReference type="PROSITE-ProRule" id="PRU00047"/>
    </source>
</evidence>
<dbReference type="GO" id="GO:0006511">
    <property type="term" value="P:ubiquitin-dependent protein catabolic process"/>
    <property type="evidence" value="ECO:0007669"/>
    <property type="project" value="TreeGrafter"/>
</dbReference>
<reference evidence="10 11" key="1">
    <citation type="submission" date="2016-10" db="EMBL/GenBank/DDBJ databases">
        <title>The genome of Paramicrosporidium saccamoebae is the missing link in understanding Cryptomycota and Microsporidia evolution.</title>
        <authorList>
            <person name="Quandt C.A."/>
            <person name="Beaudet D."/>
            <person name="Corsaro D."/>
            <person name="Michel R."/>
            <person name="Corradi N."/>
            <person name="James T."/>
        </authorList>
    </citation>
    <scope>NUCLEOTIDE SEQUENCE [LARGE SCALE GENOMIC DNA]</scope>
    <source>
        <strain evidence="10 11">KSL3</strain>
    </source>
</reference>
<dbReference type="InterPro" id="IPR025829">
    <property type="entry name" value="Zn_knuckle_CX2CX3GHX4C"/>
</dbReference>
<protein>
    <submittedName>
        <fullName evidence="10">Uncharacterized protein</fullName>
    </submittedName>
</protein>
<dbReference type="PROSITE" id="PS51282">
    <property type="entry name" value="DWNN"/>
    <property type="match status" value="1"/>
</dbReference>
<comment type="subcellular location">
    <subcellularLocation>
        <location evidence="1">Nucleus</location>
    </subcellularLocation>
</comment>
<feature type="domain" description="CCHC-type" evidence="8">
    <location>
        <begin position="262"/>
        <end position="276"/>
    </location>
</feature>
<dbReference type="STRING" id="1246581.A0A2H9TIL9"/>
<feature type="domain" description="DWNN" evidence="9">
    <location>
        <begin position="99"/>
        <end position="172"/>
    </location>
</feature>
<proteinExistence type="predicted"/>
<dbReference type="GO" id="GO:0003676">
    <property type="term" value="F:nucleic acid binding"/>
    <property type="evidence" value="ECO:0007669"/>
    <property type="project" value="InterPro"/>
</dbReference>
<sequence length="550" mass="61126">MTIAESSDNHVPKPYQIPHFSGPKTTEEYMEEAKNCDNPNTLYMDKKSERSRELLIFMGETNIWEDILQDCVNRAGVNASGACAKLHEIVDERNNCEVGWLEFKSAKDYDAYKFDGAGIPVWELKREIVQAKKLGKSTDFDLILTNAQSSEDYTDDMKIIPKNAQVVVKRVPAAAGKRMPAFQPRAPSTFSTITRPFMATPSTAGATGDEDSKIAAMMAATGSHWEQNQQDMPMQQQGPRRFFRPPNFRGQAAQAPPDTYVCYRCGQKGHYIQYCPTNADPTFDRTRVRKTTGIPKSFLKPVSSEAADPSSSAAVLVTPEGNLVVAAPNEREWDRISTIKSLADTAASIPPEAVPQELKCALGDHLLNNAVRVPCCTAAFCDDCMRKLFEESSTSAGAATTGIVSIECPSCKKQIIQDKVLPHEELRAKVILFLESHNKFALPKENNEEGISAQKSPMMNEPPKPSPPLPPHMFPPGMPPLPFFLPGFLPPGLPPMFPHPHHPVKRGAHDDRRGRDRSQSPSRSRSRSPKRGRQRSRSPRRRSYSRSRSP</sequence>
<dbReference type="Gene3D" id="3.10.20.90">
    <property type="entry name" value="Phosphatidylinositol 3-kinase Catalytic Subunit, Chain A, domain 1"/>
    <property type="match status" value="1"/>
</dbReference>
<dbReference type="GO" id="GO:0006397">
    <property type="term" value="P:mRNA processing"/>
    <property type="evidence" value="ECO:0007669"/>
    <property type="project" value="InterPro"/>
</dbReference>
<evidence type="ECO:0000259" key="8">
    <source>
        <dbReference type="PROSITE" id="PS50158"/>
    </source>
</evidence>
<dbReference type="EMBL" id="MTSL01000169">
    <property type="protein sequence ID" value="PJF17588.1"/>
    <property type="molecule type" value="Genomic_DNA"/>
</dbReference>
<name>A0A2H9TIL9_9FUNG</name>
<dbReference type="GO" id="GO:0008270">
    <property type="term" value="F:zinc ion binding"/>
    <property type="evidence" value="ECO:0007669"/>
    <property type="project" value="UniProtKB-KW"/>
</dbReference>
<dbReference type="SUPFAM" id="SSF57850">
    <property type="entry name" value="RING/U-box"/>
    <property type="match status" value="1"/>
</dbReference>
<keyword evidence="4" id="KW-0862">Zinc</keyword>
<evidence type="ECO:0000256" key="3">
    <source>
        <dbReference type="ARBA" id="ARBA00022771"/>
    </source>
</evidence>
<evidence type="ECO:0000259" key="9">
    <source>
        <dbReference type="PROSITE" id="PS51282"/>
    </source>
</evidence>
<dbReference type="Pfam" id="PF08783">
    <property type="entry name" value="DWNN"/>
    <property type="match status" value="1"/>
</dbReference>
<dbReference type="SMART" id="SM01180">
    <property type="entry name" value="DWNN"/>
    <property type="match status" value="1"/>
</dbReference>
<evidence type="ECO:0000256" key="5">
    <source>
        <dbReference type="ARBA" id="ARBA00023242"/>
    </source>
</evidence>
<keyword evidence="2" id="KW-0479">Metal-binding</keyword>
<dbReference type="InterPro" id="IPR014891">
    <property type="entry name" value="DWNN_domain"/>
</dbReference>
<dbReference type="PROSITE" id="PS50158">
    <property type="entry name" value="ZF_CCHC"/>
    <property type="match status" value="1"/>
</dbReference>
<evidence type="ECO:0000313" key="10">
    <source>
        <dbReference type="EMBL" id="PJF17588.1"/>
    </source>
</evidence>
<feature type="compositionally biased region" description="Basic residues" evidence="7">
    <location>
        <begin position="524"/>
        <end position="550"/>
    </location>
</feature>
<keyword evidence="11" id="KW-1185">Reference proteome</keyword>
<feature type="region of interest" description="Disordered" evidence="7">
    <location>
        <begin position="1"/>
        <end position="22"/>
    </location>
</feature>
<dbReference type="PANTHER" id="PTHR15439">
    <property type="entry name" value="RETINOBLASTOMA-BINDING PROTEIN 6"/>
    <property type="match status" value="1"/>
</dbReference>
<keyword evidence="3 6" id="KW-0863">Zinc-finger</keyword>
<evidence type="ECO:0000256" key="1">
    <source>
        <dbReference type="ARBA" id="ARBA00004123"/>
    </source>
</evidence>
<feature type="compositionally biased region" description="Pro residues" evidence="7">
    <location>
        <begin position="460"/>
        <end position="473"/>
    </location>
</feature>
<dbReference type="InterPro" id="IPR013083">
    <property type="entry name" value="Znf_RING/FYVE/PHD"/>
</dbReference>
<evidence type="ECO:0000256" key="4">
    <source>
        <dbReference type="ARBA" id="ARBA00022833"/>
    </source>
</evidence>
<dbReference type="PANTHER" id="PTHR15439:SF0">
    <property type="entry name" value="CELL DIVISION CYCLE AND APOPTOSIS REGULATOR PROTEIN 1-RELATED"/>
    <property type="match status" value="1"/>
</dbReference>
<dbReference type="GO" id="GO:0005634">
    <property type="term" value="C:nucleus"/>
    <property type="evidence" value="ECO:0007669"/>
    <property type="project" value="UniProtKB-SubCell"/>
</dbReference>
<dbReference type="Gene3D" id="3.30.40.10">
    <property type="entry name" value="Zinc/RING finger domain, C3HC4 (zinc finger)"/>
    <property type="match status" value="1"/>
</dbReference>
<accession>A0A2H9TIL9</accession>